<dbReference type="Proteomes" id="UP000593567">
    <property type="component" value="Unassembled WGS sequence"/>
</dbReference>
<evidence type="ECO:0000256" key="4">
    <source>
        <dbReference type="RuleBase" id="RU003651"/>
    </source>
</evidence>
<protein>
    <submittedName>
        <fullName evidence="7">PEX1</fullName>
    </submittedName>
</protein>
<gene>
    <name evidence="7" type="ORF">EB796_023744</name>
</gene>
<evidence type="ECO:0000313" key="7">
    <source>
        <dbReference type="EMBL" id="KAF6017934.1"/>
    </source>
</evidence>
<dbReference type="GO" id="GO:0016558">
    <property type="term" value="P:protein import into peroxisome matrix"/>
    <property type="evidence" value="ECO:0007669"/>
    <property type="project" value="TreeGrafter"/>
</dbReference>
<evidence type="ECO:0000256" key="2">
    <source>
        <dbReference type="ARBA" id="ARBA00022741"/>
    </source>
</evidence>
<dbReference type="Pfam" id="PF17862">
    <property type="entry name" value="AAA_lid_3"/>
    <property type="match status" value="1"/>
</dbReference>
<comment type="caution">
    <text evidence="7">The sequence shown here is derived from an EMBL/GenBank/DDBJ whole genome shotgun (WGS) entry which is preliminary data.</text>
</comment>
<evidence type="ECO:0000256" key="3">
    <source>
        <dbReference type="ARBA" id="ARBA00022840"/>
    </source>
</evidence>
<dbReference type="InterPro" id="IPR050168">
    <property type="entry name" value="AAA_ATPase_domain"/>
</dbReference>
<evidence type="ECO:0000313" key="8">
    <source>
        <dbReference type="Proteomes" id="UP000593567"/>
    </source>
</evidence>
<feature type="domain" description="AAA+ ATPase" evidence="6">
    <location>
        <begin position="261"/>
        <end position="397"/>
    </location>
</feature>
<dbReference type="FunFam" id="3.40.50.300:FF:000149">
    <property type="entry name" value="Nuclear valosin-containing protein-like"/>
    <property type="match status" value="1"/>
</dbReference>
<dbReference type="Gene3D" id="3.40.50.300">
    <property type="entry name" value="P-loop containing nucleotide triphosphate hydrolases"/>
    <property type="match status" value="2"/>
</dbReference>
<dbReference type="PROSITE" id="PS00674">
    <property type="entry name" value="AAA"/>
    <property type="match status" value="1"/>
</dbReference>
<dbReference type="InterPro" id="IPR003593">
    <property type="entry name" value="AAA+_ATPase"/>
</dbReference>
<dbReference type="SMART" id="SM00382">
    <property type="entry name" value="AAA"/>
    <property type="match status" value="1"/>
</dbReference>
<sequence>MYKKNGCYTHVLDGKLLKGKRSDGIRKELDKAIKECVWRQPSLLYIEDLDSLCRAPAGPEEETNPDTVYSLKAAEVIKDRLNEMWRCNKETGDKVVVIATSVNRTTLHEKLTPTHGVHMFHLTVEIPALTQSSRCELLMSILEKAGVKHTPTDKELLALSDRLEGYVAQDIVSLVRRASHAHTIAASGTEESSTGTVTLEDFDKALDNFTPASLRGVALHSPGENTWADVGGLKNVREQLVRMLEWPTKYRKLYAQCPIRLQSGVLLYGAPGTGKTLIAAVVAKEMGLNFISIKGPELLNKYIGASEQGVRDTFTRAQSVRPCILFFDEFESLAPKRGHDSTGVTDRVVNQLLTQLDGVEALEGVYVLAATSRPDLIDPALLRPGRLDKSLICEVPSYEDRLDIFNALSKDMAVDGDVTLKDIAACCENYTGADIKALLVNAQLEAVHAEMNKSANYTDTALKDEDDMQNICVQGIYRPANKREMCSITPQSDSYHKIRKVSAMISKHSARKQKTTSQPQTSASPAGVTITMAHLQTALASLKPSVSEVDQRRYRMIYERFSGSKTEKAAANRAEVLNLEQKVSLA</sequence>
<dbReference type="InterPro" id="IPR027417">
    <property type="entry name" value="P-loop_NTPase"/>
</dbReference>
<dbReference type="InterPro" id="IPR003959">
    <property type="entry name" value="ATPase_AAA_core"/>
</dbReference>
<evidence type="ECO:0000259" key="6">
    <source>
        <dbReference type="SMART" id="SM00382"/>
    </source>
</evidence>
<feature type="region of interest" description="Disordered" evidence="5">
    <location>
        <begin position="507"/>
        <end position="526"/>
    </location>
</feature>
<dbReference type="PANTHER" id="PTHR23077:SF12">
    <property type="entry name" value="PEROXISOMAL ATPASE PEX1"/>
    <property type="match status" value="1"/>
</dbReference>
<dbReference type="InterPro" id="IPR041569">
    <property type="entry name" value="AAA_lid_3"/>
</dbReference>
<accession>A0A7J7IX02</accession>
<dbReference type="Gene3D" id="1.10.8.60">
    <property type="match status" value="2"/>
</dbReference>
<dbReference type="OrthoDB" id="2187at2759"/>
<dbReference type="Pfam" id="PF00004">
    <property type="entry name" value="AAA"/>
    <property type="match status" value="1"/>
</dbReference>
<keyword evidence="3 4" id="KW-0067">ATP-binding</keyword>
<dbReference type="EMBL" id="VXIV02003350">
    <property type="protein sequence ID" value="KAF6017934.1"/>
    <property type="molecule type" value="Genomic_DNA"/>
</dbReference>
<dbReference type="GO" id="GO:0016887">
    <property type="term" value="F:ATP hydrolysis activity"/>
    <property type="evidence" value="ECO:0007669"/>
    <property type="project" value="InterPro"/>
</dbReference>
<proteinExistence type="inferred from homology"/>
<name>A0A7J7IX02_BUGNE</name>
<reference evidence="7" key="1">
    <citation type="submission" date="2020-06" db="EMBL/GenBank/DDBJ databases">
        <title>Draft genome of Bugula neritina, a colonial animal packing powerful symbionts and potential medicines.</title>
        <authorList>
            <person name="Rayko M."/>
        </authorList>
    </citation>
    <scope>NUCLEOTIDE SEQUENCE [LARGE SCALE GENOMIC DNA]</scope>
    <source>
        <strain evidence="7">Kwan_BN1</strain>
    </source>
</reference>
<dbReference type="CDD" id="cd19526">
    <property type="entry name" value="RecA-like_PEX1_r2"/>
    <property type="match status" value="1"/>
</dbReference>
<evidence type="ECO:0000256" key="5">
    <source>
        <dbReference type="SAM" id="MobiDB-lite"/>
    </source>
</evidence>
<dbReference type="GO" id="GO:0005524">
    <property type="term" value="F:ATP binding"/>
    <property type="evidence" value="ECO:0007669"/>
    <property type="project" value="UniProtKB-KW"/>
</dbReference>
<comment type="similarity">
    <text evidence="1 4">Belongs to the AAA ATPase family.</text>
</comment>
<dbReference type="GO" id="GO:0005829">
    <property type="term" value="C:cytosol"/>
    <property type="evidence" value="ECO:0007669"/>
    <property type="project" value="TreeGrafter"/>
</dbReference>
<dbReference type="PANTHER" id="PTHR23077">
    <property type="entry name" value="AAA-FAMILY ATPASE"/>
    <property type="match status" value="1"/>
</dbReference>
<evidence type="ECO:0000256" key="1">
    <source>
        <dbReference type="ARBA" id="ARBA00006914"/>
    </source>
</evidence>
<feature type="compositionally biased region" description="Polar residues" evidence="5">
    <location>
        <begin position="515"/>
        <end position="524"/>
    </location>
</feature>
<dbReference type="GO" id="GO:0005778">
    <property type="term" value="C:peroxisomal membrane"/>
    <property type="evidence" value="ECO:0007669"/>
    <property type="project" value="TreeGrafter"/>
</dbReference>
<dbReference type="SUPFAM" id="SSF52540">
    <property type="entry name" value="P-loop containing nucleoside triphosphate hydrolases"/>
    <property type="match status" value="2"/>
</dbReference>
<keyword evidence="8" id="KW-1185">Reference proteome</keyword>
<organism evidence="7 8">
    <name type="scientific">Bugula neritina</name>
    <name type="common">Brown bryozoan</name>
    <name type="synonym">Sertularia neritina</name>
    <dbReference type="NCBI Taxonomy" id="10212"/>
    <lineage>
        <taxon>Eukaryota</taxon>
        <taxon>Metazoa</taxon>
        <taxon>Spiralia</taxon>
        <taxon>Lophotrochozoa</taxon>
        <taxon>Bryozoa</taxon>
        <taxon>Gymnolaemata</taxon>
        <taxon>Cheilostomatida</taxon>
        <taxon>Flustrina</taxon>
        <taxon>Buguloidea</taxon>
        <taxon>Bugulidae</taxon>
        <taxon>Bugula</taxon>
    </lineage>
</organism>
<dbReference type="InterPro" id="IPR003960">
    <property type="entry name" value="ATPase_AAA_CS"/>
</dbReference>
<dbReference type="AlphaFoldDB" id="A0A7J7IX02"/>
<keyword evidence="2 4" id="KW-0547">Nucleotide-binding</keyword>